<dbReference type="Proteomes" id="UP000076842">
    <property type="component" value="Unassembled WGS sequence"/>
</dbReference>
<feature type="chain" id="PRO_5007856753" evidence="1">
    <location>
        <begin position="21"/>
        <end position="52"/>
    </location>
</feature>
<reference evidence="2 3" key="1">
    <citation type="journal article" date="2016" name="Mol. Biol. Evol.">
        <title>Comparative Genomics of Early-Diverging Mushroom-Forming Fungi Provides Insights into the Origins of Lignocellulose Decay Capabilities.</title>
        <authorList>
            <person name="Nagy L.G."/>
            <person name="Riley R."/>
            <person name="Tritt A."/>
            <person name="Adam C."/>
            <person name="Daum C."/>
            <person name="Floudas D."/>
            <person name="Sun H."/>
            <person name="Yadav J.S."/>
            <person name="Pangilinan J."/>
            <person name="Larsson K.H."/>
            <person name="Matsuura K."/>
            <person name="Barry K."/>
            <person name="Labutti K."/>
            <person name="Kuo R."/>
            <person name="Ohm R.A."/>
            <person name="Bhattacharya S.S."/>
            <person name="Shirouzu T."/>
            <person name="Yoshinaga Y."/>
            <person name="Martin F.M."/>
            <person name="Grigoriev I.V."/>
            <person name="Hibbett D.S."/>
        </authorList>
    </citation>
    <scope>NUCLEOTIDE SEQUENCE [LARGE SCALE GENOMIC DNA]</scope>
    <source>
        <strain evidence="2 3">HHB12733</strain>
    </source>
</reference>
<name>A0A165DR56_9BASI</name>
<accession>A0A165DR56</accession>
<dbReference type="EMBL" id="KV424039">
    <property type="protein sequence ID" value="KZT53358.1"/>
    <property type="molecule type" value="Genomic_DNA"/>
</dbReference>
<gene>
    <name evidence="2" type="ORF">CALCODRAFT_501172</name>
</gene>
<evidence type="ECO:0000256" key="1">
    <source>
        <dbReference type="SAM" id="SignalP"/>
    </source>
</evidence>
<dbReference type="AlphaFoldDB" id="A0A165DR56"/>
<sequence>MNLHSGLIILAGLLVASVMATPAPALLIESGTDTNCPAGYTCATCPGDECDS</sequence>
<feature type="signal peptide" evidence="1">
    <location>
        <begin position="1"/>
        <end position="20"/>
    </location>
</feature>
<proteinExistence type="predicted"/>
<dbReference type="InParanoid" id="A0A165DR56"/>
<evidence type="ECO:0000313" key="3">
    <source>
        <dbReference type="Proteomes" id="UP000076842"/>
    </source>
</evidence>
<protein>
    <submittedName>
        <fullName evidence="2">Uncharacterized protein</fullName>
    </submittedName>
</protein>
<evidence type="ECO:0000313" key="2">
    <source>
        <dbReference type="EMBL" id="KZT53358.1"/>
    </source>
</evidence>
<keyword evidence="1" id="KW-0732">Signal</keyword>
<keyword evidence="3" id="KW-1185">Reference proteome</keyword>
<organism evidence="2 3">
    <name type="scientific">Calocera cornea HHB12733</name>
    <dbReference type="NCBI Taxonomy" id="1353952"/>
    <lineage>
        <taxon>Eukaryota</taxon>
        <taxon>Fungi</taxon>
        <taxon>Dikarya</taxon>
        <taxon>Basidiomycota</taxon>
        <taxon>Agaricomycotina</taxon>
        <taxon>Dacrymycetes</taxon>
        <taxon>Dacrymycetales</taxon>
        <taxon>Dacrymycetaceae</taxon>
        <taxon>Calocera</taxon>
    </lineage>
</organism>